<dbReference type="EMBL" id="FQZU01000031">
    <property type="protein sequence ID" value="SHK70372.1"/>
    <property type="molecule type" value="Genomic_DNA"/>
</dbReference>
<proteinExistence type="predicted"/>
<dbReference type="Proteomes" id="UP000183994">
    <property type="component" value="Unassembled WGS sequence"/>
</dbReference>
<dbReference type="AlphaFoldDB" id="A0A1M6UMC5"/>
<dbReference type="InterPro" id="IPR016187">
    <property type="entry name" value="CTDL_fold"/>
</dbReference>
<dbReference type="RefSeq" id="WP_083611174.1">
    <property type="nucleotide sequence ID" value="NZ_FQZU01000031.1"/>
</dbReference>
<accession>A0A1M6UMC5</accession>
<dbReference type="InterPro" id="IPR005532">
    <property type="entry name" value="SUMF_dom"/>
</dbReference>
<evidence type="ECO:0000259" key="2">
    <source>
        <dbReference type="Pfam" id="PF03781"/>
    </source>
</evidence>
<evidence type="ECO:0000256" key="1">
    <source>
        <dbReference type="SAM" id="SignalP"/>
    </source>
</evidence>
<dbReference type="InterPro" id="IPR042095">
    <property type="entry name" value="SUMF_sf"/>
</dbReference>
<dbReference type="Pfam" id="PF03781">
    <property type="entry name" value="FGE-sulfatase"/>
    <property type="match status" value="1"/>
</dbReference>
<dbReference type="SUPFAM" id="SSF56436">
    <property type="entry name" value="C-type lectin-like"/>
    <property type="match status" value="1"/>
</dbReference>
<evidence type="ECO:0000313" key="3">
    <source>
        <dbReference type="EMBL" id="SHK70372.1"/>
    </source>
</evidence>
<dbReference type="GO" id="GO:0120147">
    <property type="term" value="F:formylglycine-generating oxidase activity"/>
    <property type="evidence" value="ECO:0007669"/>
    <property type="project" value="TreeGrafter"/>
</dbReference>
<keyword evidence="1" id="KW-0732">Signal</keyword>
<dbReference type="Gene3D" id="3.90.1580.10">
    <property type="entry name" value="paralog of FGE (formylglycine-generating enzyme)"/>
    <property type="match status" value="1"/>
</dbReference>
<dbReference type="PANTHER" id="PTHR23150">
    <property type="entry name" value="SULFATASE MODIFYING FACTOR 1, 2"/>
    <property type="match status" value="1"/>
</dbReference>
<feature type="signal peptide" evidence="1">
    <location>
        <begin position="1"/>
        <end position="28"/>
    </location>
</feature>
<gene>
    <name evidence="3" type="ORF">SAMN02745216_03929</name>
</gene>
<organism evidence="3 4">
    <name type="scientific">Desulfatibacillum alkenivorans DSM 16219</name>
    <dbReference type="NCBI Taxonomy" id="1121393"/>
    <lineage>
        <taxon>Bacteria</taxon>
        <taxon>Pseudomonadati</taxon>
        <taxon>Thermodesulfobacteriota</taxon>
        <taxon>Desulfobacteria</taxon>
        <taxon>Desulfobacterales</taxon>
        <taxon>Desulfatibacillaceae</taxon>
        <taxon>Desulfatibacillum</taxon>
    </lineage>
</organism>
<keyword evidence="4" id="KW-1185">Reference proteome</keyword>
<feature type="chain" id="PRO_5012635807" evidence="1">
    <location>
        <begin position="29"/>
        <end position="263"/>
    </location>
</feature>
<reference evidence="4" key="1">
    <citation type="submission" date="2016-11" db="EMBL/GenBank/DDBJ databases">
        <authorList>
            <person name="Varghese N."/>
            <person name="Submissions S."/>
        </authorList>
    </citation>
    <scope>NUCLEOTIDE SEQUENCE [LARGE SCALE GENOMIC DNA]</scope>
    <source>
        <strain evidence="4">DSM 16219</strain>
    </source>
</reference>
<protein>
    <submittedName>
        <fullName evidence="3">Formylglycine-generating enzyme, required for sulfatase activity, contains SUMF1/FGE domain</fullName>
    </submittedName>
</protein>
<dbReference type="STRING" id="1121393.SAMN02745216_03929"/>
<name>A0A1M6UMC5_9BACT</name>
<sequence length="263" mass="29563">MKKRISFFTLGCVLTVVGLLLSPANLFAGQNEFTDSSGMEFVKIEAGAFTMGAPEGEEFEDAQPAHKITITKPFYMGKYEVTRKQWAEIMGQDTSKLSDPNHPVEQVSYADVGLFLLKLNEKEGTKTYRLPTEAEWEYAARAGKAATYFFGDDASQLGEYAWYYGNSKFTNAVGQLKPNPWGLYDIYGNVFEWCQDYYGQDYYKDAPSVDPKGFQPDAKVKKAARVVRGGGWYSKAKYCSSAYRSNSLSPQKFIGLRLVKDIE</sequence>
<dbReference type="InterPro" id="IPR051043">
    <property type="entry name" value="Sulfatase_Mod_Factor_Kinase"/>
</dbReference>
<dbReference type="PANTHER" id="PTHR23150:SF19">
    <property type="entry name" value="FORMYLGLYCINE-GENERATING ENZYME"/>
    <property type="match status" value="1"/>
</dbReference>
<feature type="domain" description="Sulfatase-modifying factor enzyme-like" evidence="2">
    <location>
        <begin position="40"/>
        <end position="260"/>
    </location>
</feature>
<dbReference type="OrthoDB" id="9768004at2"/>
<evidence type="ECO:0000313" key="4">
    <source>
        <dbReference type="Proteomes" id="UP000183994"/>
    </source>
</evidence>